<proteinExistence type="predicted"/>
<dbReference type="EMBL" id="PNBX01000007">
    <property type="protein sequence ID" value="TMO70104.1"/>
    <property type="molecule type" value="Genomic_DNA"/>
</dbReference>
<dbReference type="Proteomes" id="UP000307164">
    <property type="component" value="Unassembled WGS sequence"/>
</dbReference>
<dbReference type="InterPro" id="IPR011440">
    <property type="entry name" value="DUF1543"/>
</dbReference>
<accession>A0A5S3VD05</accession>
<dbReference type="RefSeq" id="WP_138589854.1">
    <property type="nucleotide sequence ID" value="NZ_PNBW01000032.1"/>
</dbReference>
<dbReference type="Pfam" id="PF07566">
    <property type="entry name" value="DUF1543"/>
    <property type="match status" value="2"/>
</dbReference>
<dbReference type="Proteomes" id="UP000307217">
    <property type="component" value="Unassembled WGS sequence"/>
</dbReference>
<evidence type="ECO:0000313" key="2">
    <source>
        <dbReference type="EMBL" id="TMO70104.1"/>
    </source>
</evidence>
<keyword evidence="4" id="KW-1185">Reference proteome</keyword>
<feature type="domain" description="DUF1543" evidence="1">
    <location>
        <begin position="15"/>
        <end position="66"/>
    </location>
</feature>
<evidence type="ECO:0000313" key="4">
    <source>
        <dbReference type="Proteomes" id="UP000307164"/>
    </source>
</evidence>
<reference evidence="4 5" key="2">
    <citation type="submission" date="2019-06" db="EMBL/GenBank/DDBJ databases">
        <title>Co-occurence of chitin degradation, pigmentation and bioactivity in marine Pseudoalteromonas.</title>
        <authorList>
            <person name="Sonnenschein E.C."/>
            <person name="Bech P.K."/>
        </authorList>
    </citation>
    <scope>NUCLEOTIDE SEQUENCE [LARGE SCALE GENOMIC DNA]</scope>
    <source>
        <strain evidence="5">S3790</strain>
        <strain evidence="3 4">S3895</strain>
    </source>
</reference>
<evidence type="ECO:0000313" key="3">
    <source>
        <dbReference type="EMBL" id="TMO76130.1"/>
    </source>
</evidence>
<dbReference type="OrthoDB" id="850243at2"/>
<comment type="caution">
    <text evidence="2">The sequence shown here is derived from an EMBL/GenBank/DDBJ whole genome shotgun (WGS) entry which is preliminary data.</text>
</comment>
<gene>
    <name evidence="2" type="ORF">CWC19_02665</name>
    <name evidence="3" type="ORF">CWC20_06425</name>
</gene>
<sequence length="166" mass="19047">MQLFMVYLGGRVAGCHIEMHDVRFVIGESIEQCYPKLKAQWVGERNAVHMDSYTAITHIHGYEVSLVAEPIEQENKLYFVNMGGYQSTHLAEQHEFALFVAKSADEAKSQAKAQLLRGMSHRHKDNLHDVDDCFAIDLLDEQYFIKLTPSGLHKPLIPDWYGYHIL</sequence>
<evidence type="ECO:0000313" key="5">
    <source>
        <dbReference type="Proteomes" id="UP000307217"/>
    </source>
</evidence>
<evidence type="ECO:0000259" key="1">
    <source>
        <dbReference type="Pfam" id="PF07566"/>
    </source>
</evidence>
<organism evidence="2 5">
    <name type="scientific">Pseudoalteromonas aurantia</name>
    <dbReference type="NCBI Taxonomy" id="43654"/>
    <lineage>
        <taxon>Bacteria</taxon>
        <taxon>Pseudomonadati</taxon>
        <taxon>Pseudomonadota</taxon>
        <taxon>Gammaproteobacteria</taxon>
        <taxon>Alteromonadales</taxon>
        <taxon>Pseudoalteromonadaceae</taxon>
        <taxon>Pseudoalteromonas</taxon>
    </lineage>
</organism>
<name>A0A5S3VD05_9GAMM</name>
<reference evidence="2 5" key="1">
    <citation type="submission" date="2018-01" db="EMBL/GenBank/DDBJ databases">
        <authorList>
            <person name="Paulsen S."/>
            <person name="Gram L.K."/>
        </authorList>
    </citation>
    <scope>NUCLEOTIDE SEQUENCE [LARGE SCALE GENOMIC DNA]</scope>
    <source>
        <strain evidence="2 5">S3790</strain>
        <strain evidence="3">S3895</strain>
    </source>
</reference>
<feature type="domain" description="DUF1543" evidence="1">
    <location>
        <begin position="90"/>
        <end position="137"/>
    </location>
</feature>
<dbReference type="AlphaFoldDB" id="A0A5S3VD05"/>
<dbReference type="Gene3D" id="3.10.20.10">
    <property type="match status" value="2"/>
</dbReference>
<dbReference type="EMBL" id="PNBW01000032">
    <property type="protein sequence ID" value="TMO76130.1"/>
    <property type="molecule type" value="Genomic_DNA"/>
</dbReference>
<reference evidence="2" key="3">
    <citation type="submission" date="2019-09" db="EMBL/GenBank/DDBJ databases">
        <title>Co-occurence of chitin degradation, pigmentation and bioactivity in marine Pseudoalteromonas.</title>
        <authorList>
            <person name="Sonnenschein E.C."/>
            <person name="Bech P.K."/>
        </authorList>
    </citation>
    <scope>NUCLEOTIDE SEQUENCE</scope>
    <source>
        <strain evidence="2">S3790</strain>
    </source>
</reference>
<protein>
    <submittedName>
        <fullName evidence="2">DUF1543 domain-containing protein</fullName>
    </submittedName>
</protein>